<evidence type="ECO:0000259" key="10">
    <source>
        <dbReference type="Pfam" id="PF04909"/>
    </source>
</evidence>
<evidence type="ECO:0000256" key="9">
    <source>
        <dbReference type="HAMAP-Rule" id="MF_00219"/>
    </source>
</evidence>
<dbReference type="InterPro" id="IPR004721">
    <property type="entry name" value="DHOdimr"/>
</dbReference>
<feature type="binding site" evidence="9">
    <location>
        <position position="42"/>
    </location>
    <ligand>
        <name>substrate</name>
    </ligand>
</feature>
<gene>
    <name evidence="9" type="primary">pyrC</name>
    <name evidence="11" type="ordered locus">Arnit_2883</name>
</gene>
<dbReference type="PROSITE" id="PS00483">
    <property type="entry name" value="DIHYDROOROTASE_2"/>
    <property type="match status" value="1"/>
</dbReference>
<dbReference type="Proteomes" id="UP000000939">
    <property type="component" value="Chromosome"/>
</dbReference>
<dbReference type="GO" id="GO:0004151">
    <property type="term" value="F:dihydroorotase activity"/>
    <property type="evidence" value="ECO:0007669"/>
    <property type="project" value="UniProtKB-UniRule"/>
</dbReference>
<dbReference type="PROSITE" id="PS00482">
    <property type="entry name" value="DIHYDROOROTASE_1"/>
    <property type="match status" value="1"/>
</dbReference>
<dbReference type="AlphaFoldDB" id="D5V7B1"/>
<sequence length="337" mass="37688">MSKEITLNSPLDMHLHLRDAEMLKLVGPLTSKTFAGALVMPNLVPPITTKEALLSYKSRILEACKGDTFEPFMTLFFQEYSREFLEEVKDEIIGIKLYPAGITTNSENGVAAIDAQSLRPTLEAMSDLGIPLCVHGETNGFVMDREKEFMPIYEGLAKSFPKLKIIMEHITTKDAVDLLDKYDNLYATITLHHLIITLDDVAGGMLQPHLFCKPIAKRYEDRDSLLNAAITGNPKVMFGSDSAPHPKHKKESCGCAAGVFTSPIALQVLAELFEKHDSLDNLNAFLSLNAQKIYDFKALKKDITLVKEEFTVPNIYEDFGENVVPMYNNQKLAWSIK</sequence>
<comment type="subunit">
    <text evidence="9">Homodimer.</text>
</comment>
<dbReference type="EMBL" id="CP001999">
    <property type="protein sequence ID" value="ADG94531.1"/>
    <property type="molecule type" value="Genomic_DNA"/>
</dbReference>
<evidence type="ECO:0000256" key="7">
    <source>
        <dbReference type="ARBA" id="ARBA00022833"/>
    </source>
</evidence>
<comment type="caution">
    <text evidence="9">Lacks conserved residue(s) required for the propagation of feature annotation.</text>
</comment>
<evidence type="ECO:0000256" key="8">
    <source>
        <dbReference type="ARBA" id="ARBA00022975"/>
    </source>
</evidence>
<feature type="binding site" evidence="9">
    <location>
        <position position="241"/>
    </location>
    <ligand>
        <name>Zn(2+)</name>
        <dbReference type="ChEBI" id="CHEBI:29105"/>
        <label>1</label>
    </ligand>
</feature>
<dbReference type="SUPFAM" id="SSF51556">
    <property type="entry name" value="Metallo-dependent hydrolases"/>
    <property type="match status" value="1"/>
</dbReference>
<evidence type="ECO:0000256" key="6">
    <source>
        <dbReference type="ARBA" id="ARBA00022801"/>
    </source>
</evidence>
<feature type="binding site" evidence="9">
    <location>
        <position position="257"/>
    </location>
    <ligand>
        <name>substrate</name>
    </ligand>
</feature>
<dbReference type="InterPro" id="IPR032466">
    <property type="entry name" value="Metal_Hydrolase"/>
</dbReference>
<evidence type="ECO:0000313" key="12">
    <source>
        <dbReference type="Proteomes" id="UP000000939"/>
    </source>
</evidence>
<dbReference type="InterPro" id="IPR006680">
    <property type="entry name" value="Amidohydro-rel"/>
</dbReference>
<dbReference type="HOGENOM" id="CLU_041558_0_0_7"/>
<keyword evidence="7 9" id="KW-0862">Zinc</keyword>
<dbReference type="InterPro" id="IPR002195">
    <property type="entry name" value="Dihydroorotase_CS"/>
</dbReference>
<feature type="binding site" evidence="9">
    <location>
        <position position="245"/>
    </location>
    <ligand>
        <name>substrate</name>
    </ligand>
</feature>
<dbReference type="PANTHER" id="PTHR43137:SF1">
    <property type="entry name" value="DIHYDROOROTASE"/>
    <property type="match status" value="1"/>
</dbReference>
<feature type="domain" description="Amidohydrolase-related" evidence="10">
    <location>
        <begin position="81"/>
        <end position="296"/>
    </location>
</feature>
<dbReference type="UniPathway" id="UPA00070">
    <property type="reaction ID" value="UER00117"/>
</dbReference>
<dbReference type="EC" id="3.5.2.3" evidence="4 9"/>
<dbReference type="Pfam" id="PF04909">
    <property type="entry name" value="Amidohydro_2"/>
    <property type="match status" value="1"/>
</dbReference>
<dbReference type="RefSeq" id="WP_013136676.1">
    <property type="nucleotide sequence ID" value="NC_014166.1"/>
</dbReference>
<dbReference type="PANTHER" id="PTHR43137">
    <property type="entry name" value="DIHYDROOROTASE"/>
    <property type="match status" value="1"/>
</dbReference>
<dbReference type="NCBIfam" id="TIGR00856">
    <property type="entry name" value="pyrC_dimer"/>
    <property type="match status" value="1"/>
</dbReference>
<comment type="function">
    <text evidence="1 9">Catalyzes the reversible cyclization of carbamoyl aspartate to dihydroorotate.</text>
</comment>
<comment type="pathway">
    <text evidence="2 9">Pyrimidine metabolism; UMP biosynthesis via de novo pathway; (S)-dihydroorotate from bicarbonate: step 3/3.</text>
</comment>
<dbReference type="HAMAP" id="MF_00219">
    <property type="entry name" value="PyrC_classII"/>
    <property type="match status" value="1"/>
</dbReference>
<feature type="modified residue" description="N6-carboxylysine" evidence="9">
    <location>
        <position position="96"/>
    </location>
</feature>
<reference evidence="11 12" key="1">
    <citation type="journal article" date="2010" name="Stand. Genomic Sci.">
        <title>Complete genome sequence of Arcobacter nitrofigilis type strain (CI).</title>
        <authorList>
            <person name="Pati A."/>
            <person name="Gronow S."/>
            <person name="Lapidus A."/>
            <person name="Copeland A."/>
            <person name="Glavina Del Rio T."/>
            <person name="Nolan M."/>
            <person name="Lucas S."/>
            <person name="Tice H."/>
            <person name="Cheng J.F."/>
            <person name="Han C."/>
            <person name="Chertkov O."/>
            <person name="Bruce D."/>
            <person name="Tapia R."/>
            <person name="Goodwin L."/>
            <person name="Pitluck S."/>
            <person name="Liolios K."/>
            <person name="Ivanova N."/>
            <person name="Mavromatis K."/>
            <person name="Chen A."/>
            <person name="Palaniappan K."/>
            <person name="Land M."/>
            <person name="Hauser L."/>
            <person name="Chang Y.J."/>
            <person name="Jeffries C.D."/>
            <person name="Detter J.C."/>
            <person name="Rohde M."/>
            <person name="Goker M."/>
            <person name="Bristow J."/>
            <person name="Eisen J.A."/>
            <person name="Markowitz V."/>
            <person name="Hugenholtz P."/>
            <person name="Klenk H.P."/>
            <person name="Kyrpides N.C."/>
        </authorList>
    </citation>
    <scope>NUCLEOTIDE SEQUENCE [LARGE SCALE GENOMIC DNA]</scope>
    <source>
        <strain evidence="12">ATCC 33309 / DSM 7299 / CCUG 15893 / LMG 7604 / NCTC 12251 / CI</strain>
    </source>
</reference>
<evidence type="ECO:0000256" key="1">
    <source>
        <dbReference type="ARBA" id="ARBA00002368"/>
    </source>
</evidence>
<evidence type="ECO:0000256" key="2">
    <source>
        <dbReference type="ARBA" id="ARBA00004880"/>
    </source>
</evidence>
<evidence type="ECO:0000313" key="11">
    <source>
        <dbReference type="EMBL" id="ADG94531.1"/>
    </source>
</evidence>
<protein>
    <recommendedName>
        <fullName evidence="4 9">Dihydroorotase</fullName>
        <shortName evidence="9">DHOase</shortName>
        <ecNumber evidence="4 9">3.5.2.3</ecNumber>
    </recommendedName>
</protein>
<dbReference type="KEGG" id="ant:Arnit_2883"/>
<feature type="binding site" evidence="9">
    <location>
        <position position="16"/>
    </location>
    <ligand>
        <name>Zn(2+)</name>
        <dbReference type="ChEBI" id="CHEBI:29105"/>
        <label>1</label>
    </ligand>
</feature>
<name>D5V7B1_ARCNC</name>
<accession>D5V7B1</accession>
<evidence type="ECO:0000256" key="3">
    <source>
        <dbReference type="ARBA" id="ARBA00005631"/>
    </source>
</evidence>
<comment type="cofactor">
    <cofactor evidence="9">
        <name>Zn(2+)</name>
        <dbReference type="ChEBI" id="CHEBI:29105"/>
    </cofactor>
    <text evidence="9">Binds 2 Zn(2+) ions per subunit.</text>
</comment>
<organism evidence="11 12">
    <name type="scientific">Arcobacter nitrofigilis (strain ATCC 33309 / DSM 7299 / CCUG 15893 / LMG 7604 / NCTC 12251 / CI)</name>
    <name type="common">Campylobacter nitrofigilis</name>
    <dbReference type="NCBI Taxonomy" id="572480"/>
    <lineage>
        <taxon>Bacteria</taxon>
        <taxon>Pseudomonadati</taxon>
        <taxon>Campylobacterota</taxon>
        <taxon>Epsilonproteobacteria</taxon>
        <taxon>Campylobacterales</taxon>
        <taxon>Arcobacteraceae</taxon>
        <taxon>Arcobacter</taxon>
    </lineage>
</organism>
<dbReference type="GO" id="GO:0005829">
    <property type="term" value="C:cytosol"/>
    <property type="evidence" value="ECO:0007669"/>
    <property type="project" value="TreeGrafter"/>
</dbReference>
<dbReference type="Gene3D" id="3.20.20.140">
    <property type="entry name" value="Metal-dependent hydrolases"/>
    <property type="match status" value="1"/>
</dbReference>
<dbReference type="STRING" id="572480.Arnit_2883"/>
<feature type="binding site" evidence="9">
    <location>
        <position position="135"/>
    </location>
    <ligand>
        <name>substrate</name>
    </ligand>
</feature>
<proteinExistence type="inferred from homology"/>
<feature type="binding site" evidence="9">
    <location>
        <position position="14"/>
    </location>
    <ligand>
        <name>Zn(2+)</name>
        <dbReference type="ChEBI" id="CHEBI:29105"/>
        <label>1</label>
    </ligand>
</feature>
<dbReference type="GO" id="GO:0006207">
    <property type="term" value="P:'de novo' pyrimidine nucleobase biosynthetic process"/>
    <property type="evidence" value="ECO:0007669"/>
    <property type="project" value="TreeGrafter"/>
</dbReference>
<feature type="binding site" description="via carbamate group" evidence="9">
    <location>
        <position position="96"/>
    </location>
    <ligand>
        <name>Zn(2+)</name>
        <dbReference type="ChEBI" id="CHEBI:29105"/>
        <label>2</label>
    </ligand>
</feature>
<keyword evidence="5 9" id="KW-0479">Metal-binding</keyword>
<dbReference type="GO" id="GO:0044205">
    <property type="term" value="P:'de novo' UMP biosynthetic process"/>
    <property type="evidence" value="ECO:0007669"/>
    <property type="project" value="UniProtKB-UniRule"/>
</dbReference>
<feature type="active site" evidence="9">
    <location>
        <position position="241"/>
    </location>
</feature>
<keyword evidence="8 9" id="KW-0665">Pyrimidine biosynthesis</keyword>
<evidence type="ECO:0000256" key="4">
    <source>
        <dbReference type="ARBA" id="ARBA00012860"/>
    </source>
</evidence>
<feature type="binding site" description="via carbamate group" evidence="9">
    <location>
        <position position="96"/>
    </location>
    <ligand>
        <name>Zn(2+)</name>
        <dbReference type="ChEBI" id="CHEBI:29105"/>
        <label>1</label>
    </ligand>
</feature>
<dbReference type="eggNOG" id="COG0418">
    <property type="taxonomic scope" value="Bacteria"/>
</dbReference>
<keyword evidence="12" id="KW-1185">Reference proteome</keyword>
<feature type="binding site" evidence="9">
    <location>
        <position position="169"/>
    </location>
    <ligand>
        <name>Zn(2+)</name>
        <dbReference type="ChEBI" id="CHEBI:29105"/>
        <label>2</label>
    </ligand>
</feature>
<dbReference type="GO" id="GO:0008270">
    <property type="term" value="F:zinc ion binding"/>
    <property type="evidence" value="ECO:0007669"/>
    <property type="project" value="UniProtKB-UniRule"/>
</dbReference>
<feature type="binding site" evidence="9">
    <location>
        <begin position="16"/>
        <end position="18"/>
    </location>
    <ligand>
        <name>substrate</name>
    </ligand>
</feature>
<evidence type="ECO:0000256" key="5">
    <source>
        <dbReference type="ARBA" id="ARBA00022723"/>
    </source>
</evidence>
<comment type="catalytic activity">
    <reaction evidence="9">
        <text>(S)-dihydroorotate + H2O = N-carbamoyl-L-aspartate + H(+)</text>
        <dbReference type="Rhea" id="RHEA:24296"/>
        <dbReference type="ChEBI" id="CHEBI:15377"/>
        <dbReference type="ChEBI" id="CHEBI:15378"/>
        <dbReference type="ChEBI" id="CHEBI:30864"/>
        <dbReference type="ChEBI" id="CHEBI:32814"/>
        <dbReference type="EC" id="3.5.2.3"/>
    </reaction>
</comment>
<dbReference type="CDD" id="cd01294">
    <property type="entry name" value="DHOase"/>
    <property type="match status" value="1"/>
</dbReference>
<feature type="binding site" evidence="9">
    <location>
        <position position="135"/>
    </location>
    <ligand>
        <name>Zn(2+)</name>
        <dbReference type="ChEBI" id="CHEBI:29105"/>
        <label>2</label>
    </ligand>
</feature>
<dbReference type="PIRSF" id="PIRSF001237">
    <property type="entry name" value="DHOdimr"/>
    <property type="match status" value="1"/>
</dbReference>
<keyword evidence="6 9" id="KW-0378">Hydrolase</keyword>
<comment type="similarity">
    <text evidence="3 9">Belongs to the metallo-dependent hydrolases superfamily. DHOase family. Class II DHOase subfamily.</text>
</comment>